<dbReference type="AlphaFoldDB" id="A0AAP3BBI0"/>
<comment type="caution">
    <text evidence="2">The sequence shown here is derived from an EMBL/GenBank/DDBJ whole genome shotgun (WGS) entry which is preliminary data.</text>
</comment>
<name>A0AAP3BBI0_9BACT</name>
<evidence type="ECO:0000313" key="2">
    <source>
        <dbReference type="EMBL" id="MCW4128045.1"/>
    </source>
</evidence>
<feature type="compositionally biased region" description="Polar residues" evidence="1">
    <location>
        <begin position="1"/>
        <end position="19"/>
    </location>
</feature>
<gene>
    <name evidence="2" type="ORF">ONT16_07225</name>
</gene>
<protein>
    <submittedName>
        <fullName evidence="2">Uncharacterized protein</fullName>
    </submittedName>
</protein>
<proteinExistence type="predicted"/>
<organism evidence="2 3">
    <name type="scientific">Segatella copri</name>
    <dbReference type="NCBI Taxonomy" id="165179"/>
    <lineage>
        <taxon>Bacteria</taxon>
        <taxon>Pseudomonadati</taxon>
        <taxon>Bacteroidota</taxon>
        <taxon>Bacteroidia</taxon>
        <taxon>Bacteroidales</taxon>
        <taxon>Prevotellaceae</taxon>
        <taxon>Segatella</taxon>
    </lineage>
</organism>
<feature type="region of interest" description="Disordered" evidence="1">
    <location>
        <begin position="1"/>
        <end position="23"/>
    </location>
</feature>
<accession>A0AAP3BBI0</accession>
<sequence>MVNNKVNDMFEQQQNTGKSASLAEKYANAVGQLSDANDRAAHAEHDLQVERITRQDLIDEEVARRVAEVSDCGKGST</sequence>
<evidence type="ECO:0000313" key="3">
    <source>
        <dbReference type="Proteomes" id="UP001209344"/>
    </source>
</evidence>
<dbReference type="Proteomes" id="UP001209344">
    <property type="component" value="Unassembled WGS sequence"/>
</dbReference>
<evidence type="ECO:0000256" key="1">
    <source>
        <dbReference type="SAM" id="MobiDB-lite"/>
    </source>
</evidence>
<dbReference type="RefSeq" id="WP_264965913.1">
    <property type="nucleotide sequence ID" value="NZ_JAPDVK010000002.1"/>
</dbReference>
<dbReference type="EMBL" id="JAPDVK010000002">
    <property type="protein sequence ID" value="MCW4128045.1"/>
    <property type="molecule type" value="Genomic_DNA"/>
</dbReference>
<reference evidence="2" key="1">
    <citation type="submission" date="2022-11" db="EMBL/GenBank/DDBJ databases">
        <title>Genomic repertoires linked with pathogenic potency of arthritogenic Prevotella copri isolated from the gut of rheumatoid arthritis patients.</title>
        <authorList>
            <person name="Nii T."/>
            <person name="Maeda Y."/>
            <person name="Motooka D."/>
            <person name="Naito M."/>
            <person name="Matsumoto Y."/>
            <person name="Ogawa T."/>
            <person name="Oguro-Igashira E."/>
            <person name="Kishikawa T."/>
            <person name="Yamashita M."/>
            <person name="Koizumi S."/>
            <person name="Kurakawa T."/>
            <person name="Okumura R."/>
            <person name="Kayama H."/>
            <person name="Murakami M."/>
            <person name="Sakaguchi T."/>
            <person name="Das B."/>
            <person name="Nakamura S."/>
            <person name="Okada Y."/>
            <person name="Kumanogoh A."/>
            <person name="Takeda K."/>
        </authorList>
    </citation>
    <scope>NUCLEOTIDE SEQUENCE</scope>
    <source>
        <strain evidence="2">F3-75</strain>
    </source>
</reference>